<dbReference type="Gene3D" id="2.40.40.20">
    <property type="match status" value="1"/>
</dbReference>
<evidence type="ECO:0000256" key="4">
    <source>
        <dbReference type="RuleBase" id="RU367045"/>
    </source>
</evidence>
<keyword evidence="7" id="KW-1185">Reference proteome</keyword>
<dbReference type="SMART" id="SM01073">
    <property type="entry name" value="CDC48_N"/>
    <property type="match status" value="1"/>
</dbReference>
<evidence type="ECO:0000256" key="1">
    <source>
        <dbReference type="ARBA" id="ARBA00006914"/>
    </source>
</evidence>
<evidence type="ECO:0000256" key="2">
    <source>
        <dbReference type="ARBA" id="ARBA00022741"/>
    </source>
</evidence>
<dbReference type="Gene3D" id="3.10.330.10">
    <property type="match status" value="1"/>
</dbReference>
<keyword evidence="4" id="KW-0378">Hydrolase</keyword>
<dbReference type="SUPFAM" id="SSF50692">
    <property type="entry name" value="ADC-like"/>
    <property type="match status" value="1"/>
</dbReference>
<comment type="cofactor">
    <cofactor evidence="4">
        <name>Mg(2+)</name>
        <dbReference type="ChEBI" id="CHEBI:18420"/>
    </cofactor>
    <text evidence="4">Binds 1 Mg(2+) ion per subunit.</text>
</comment>
<keyword evidence="4" id="KW-0460">Magnesium</keyword>
<dbReference type="GO" id="GO:0016887">
    <property type="term" value="F:ATP hydrolysis activity"/>
    <property type="evidence" value="ECO:0007669"/>
    <property type="project" value="InterPro"/>
</dbReference>
<dbReference type="InterPro" id="IPR039812">
    <property type="entry name" value="Vesicle-fus_ATPase"/>
</dbReference>
<evidence type="ECO:0000256" key="3">
    <source>
        <dbReference type="ARBA" id="ARBA00022840"/>
    </source>
</evidence>
<comment type="subcellular location">
    <subcellularLocation>
        <location evidence="4">Cytoplasm</location>
    </subcellularLocation>
</comment>
<dbReference type="GO" id="GO:0046872">
    <property type="term" value="F:metal ion binding"/>
    <property type="evidence" value="ECO:0007669"/>
    <property type="project" value="UniProtKB-UniRule"/>
</dbReference>
<dbReference type="EC" id="3.6.4.6" evidence="4"/>
<keyword evidence="4" id="KW-0479">Metal-binding</keyword>
<feature type="domain" description="CDC48 N-terminal subdomain" evidence="5">
    <location>
        <begin position="5"/>
        <end position="87"/>
    </location>
</feature>
<comment type="similarity">
    <text evidence="1 4">Belongs to the AAA ATPase family.</text>
</comment>
<keyword evidence="4" id="KW-0653">Protein transport</keyword>
<comment type="catalytic activity">
    <reaction evidence="4">
        <text>ATP + H2O = ADP + phosphate + H(+)</text>
        <dbReference type="Rhea" id="RHEA:13065"/>
        <dbReference type="ChEBI" id="CHEBI:15377"/>
        <dbReference type="ChEBI" id="CHEBI:15378"/>
        <dbReference type="ChEBI" id="CHEBI:30616"/>
        <dbReference type="ChEBI" id="CHEBI:43474"/>
        <dbReference type="ChEBI" id="CHEBI:456216"/>
        <dbReference type="EC" id="3.6.4.6"/>
    </reaction>
</comment>
<dbReference type="InParanoid" id="A0A482XNB3"/>
<dbReference type="GO" id="GO:0006891">
    <property type="term" value="P:intra-Golgi vesicle-mediated transport"/>
    <property type="evidence" value="ECO:0007669"/>
    <property type="project" value="TreeGrafter"/>
</dbReference>
<evidence type="ECO:0000259" key="5">
    <source>
        <dbReference type="SMART" id="SM01073"/>
    </source>
</evidence>
<keyword evidence="4" id="KW-0813">Transport</keyword>
<dbReference type="InterPro" id="IPR003338">
    <property type="entry name" value="CDC4_N-term_subdom"/>
</dbReference>
<comment type="function">
    <text evidence="4">Required for vesicle-mediated transport. Catalyzes the fusion of transport vesicles within the Golgi cisternae. Is also required for transport from the endoplasmic reticulum to the Golgi stack. Seems to function as a fusion protein required for the delivery of cargo proteins to all compartments of the Golgi stack independent of vesicle origin.</text>
</comment>
<keyword evidence="2 4" id="KW-0547">Nucleotide-binding</keyword>
<dbReference type="Pfam" id="PF02359">
    <property type="entry name" value="CDC48_N"/>
    <property type="match status" value="1"/>
</dbReference>
<reference evidence="6 7" key="1">
    <citation type="journal article" date="2017" name="Gigascience">
        <title>Genome sequence of the small brown planthopper, Laodelphax striatellus.</title>
        <authorList>
            <person name="Zhu J."/>
            <person name="Jiang F."/>
            <person name="Wang X."/>
            <person name="Yang P."/>
            <person name="Bao Y."/>
            <person name="Zhao W."/>
            <person name="Wang W."/>
            <person name="Lu H."/>
            <person name="Wang Q."/>
            <person name="Cui N."/>
            <person name="Li J."/>
            <person name="Chen X."/>
            <person name="Luo L."/>
            <person name="Yu J."/>
            <person name="Kang L."/>
            <person name="Cui F."/>
        </authorList>
    </citation>
    <scope>NUCLEOTIDE SEQUENCE [LARGE SCALE GENOMIC DNA]</scope>
    <source>
        <strain evidence="6">Lst14</strain>
    </source>
</reference>
<dbReference type="Proteomes" id="UP000291343">
    <property type="component" value="Unassembled WGS sequence"/>
</dbReference>
<accession>A0A482XNB3</accession>
<evidence type="ECO:0000313" key="7">
    <source>
        <dbReference type="Proteomes" id="UP000291343"/>
    </source>
</evidence>
<dbReference type="SUPFAM" id="SSF54585">
    <property type="entry name" value="Cdc48 domain 2-like"/>
    <property type="match status" value="1"/>
</dbReference>
<dbReference type="SMR" id="A0A482XNB3"/>
<dbReference type="GO" id="GO:0035494">
    <property type="term" value="P:SNARE complex disassembly"/>
    <property type="evidence" value="ECO:0007669"/>
    <property type="project" value="InterPro"/>
</dbReference>
<dbReference type="GO" id="GO:0043001">
    <property type="term" value="P:Golgi to plasma membrane protein transport"/>
    <property type="evidence" value="ECO:0007669"/>
    <property type="project" value="TreeGrafter"/>
</dbReference>
<evidence type="ECO:0000313" key="6">
    <source>
        <dbReference type="EMBL" id="RZF46848.1"/>
    </source>
</evidence>
<dbReference type="InterPro" id="IPR009010">
    <property type="entry name" value="Asp_de-COase-like_dom_sf"/>
</dbReference>
<gene>
    <name evidence="6" type="ORF">LSTR_LSTR011114</name>
</gene>
<dbReference type="OrthoDB" id="9982946at2759"/>
<comment type="caution">
    <text evidence="6">The sequence shown here is derived from an EMBL/GenBank/DDBJ whole genome shotgun (WGS) entry which is preliminary data.</text>
</comment>
<keyword evidence="4" id="KW-0931">ER-Golgi transport</keyword>
<proteinExistence type="inferred from homology"/>
<protein>
    <recommendedName>
        <fullName evidence="4">Vesicle-fusing ATPase</fullName>
        <ecNumber evidence="4">3.6.4.6</ecNumber>
    </recommendedName>
</protein>
<dbReference type="AlphaFoldDB" id="A0A482XNB3"/>
<dbReference type="PANTHER" id="PTHR23078">
    <property type="entry name" value="VESICULAR-FUSION PROTEIN NSF"/>
    <property type="match status" value="1"/>
</dbReference>
<dbReference type="EMBL" id="QKKF02005644">
    <property type="protein sequence ID" value="RZF46848.1"/>
    <property type="molecule type" value="Genomic_DNA"/>
</dbReference>
<keyword evidence="3 4" id="KW-0067">ATP-binding</keyword>
<dbReference type="STRING" id="195883.A0A482XNB3"/>
<dbReference type="PANTHER" id="PTHR23078:SF3">
    <property type="entry name" value="VESICLE-FUSING ATPASE"/>
    <property type="match status" value="1"/>
</dbReference>
<dbReference type="InterPro" id="IPR029067">
    <property type="entry name" value="CDC48_domain_2-like_sf"/>
</dbReference>
<name>A0A482XNB3_LAOST</name>
<dbReference type="GO" id="GO:0005795">
    <property type="term" value="C:Golgi stack"/>
    <property type="evidence" value="ECO:0007669"/>
    <property type="project" value="TreeGrafter"/>
</dbReference>
<dbReference type="GO" id="GO:0005524">
    <property type="term" value="F:ATP binding"/>
    <property type="evidence" value="ECO:0007669"/>
    <property type="project" value="UniProtKB-UniRule"/>
</dbReference>
<keyword evidence="4" id="KW-0963">Cytoplasm</keyword>
<organism evidence="6 7">
    <name type="scientific">Laodelphax striatellus</name>
    <name type="common">Small brown planthopper</name>
    <name type="synonym">Delphax striatella</name>
    <dbReference type="NCBI Taxonomy" id="195883"/>
    <lineage>
        <taxon>Eukaryota</taxon>
        <taxon>Metazoa</taxon>
        <taxon>Ecdysozoa</taxon>
        <taxon>Arthropoda</taxon>
        <taxon>Hexapoda</taxon>
        <taxon>Insecta</taxon>
        <taxon>Pterygota</taxon>
        <taxon>Neoptera</taxon>
        <taxon>Paraneoptera</taxon>
        <taxon>Hemiptera</taxon>
        <taxon>Auchenorrhyncha</taxon>
        <taxon>Fulgoroidea</taxon>
        <taxon>Delphacidae</taxon>
        <taxon>Criomorphinae</taxon>
        <taxon>Laodelphax</taxon>
    </lineage>
</organism>
<sequence length="171" mass="19614">MEVKRMRVGRCPTDEKLLLNSASLNKSDFSSDLQYIEVSTQESDHPFVFTVNFDDKVPVETVCFSLLQRKWATLSINQEIRVRPYRFNVTKSSECVSSAVFTIDFMQKKSATTDMYNSDDMVKEFLTQNTGLALTVGQMLSLRVGNKLFLLVVKSLEGRYSKNMCPLFIYM</sequence>